<evidence type="ECO:0000313" key="2">
    <source>
        <dbReference type="EMBL" id="OOP68357.1"/>
    </source>
</evidence>
<dbReference type="EMBL" id="MTLA01000115">
    <property type="protein sequence ID" value="OOP68357.1"/>
    <property type="molecule type" value="Genomic_DNA"/>
</dbReference>
<keyword evidence="1" id="KW-0812">Transmembrane</keyword>
<organism evidence="2 3">
    <name type="scientific">Heyndrickxia oleronia</name>
    <dbReference type="NCBI Taxonomy" id="38875"/>
    <lineage>
        <taxon>Bacteria</taxon>
        <taxon>Bacillati</taxon>
        <taxon>Bacillota</taxon>
        <taxon>Bacilli</taxon>
        <taxon>Bacillales</taxon>
        <taxon>Bacillaceae</taxon>
        <taxon>Heyndrickxia</taxon>
    </lineage>
</organism>
<sequence>MAYVYTLFVILVIGYVVYRIYKKNSSSSNRYTPYDDITMGNKIDVKHDSPTEDTKHIIQYDEKVENDKTV</sequence>
<dbReference type="Proteomes" id="UP000189761">
    <property type="component" value="Unassembled WGS sequence"/>
</dbReference>
<reference evidence="2 3" key="1">
    <citation type="submission" date="2017-01" db="EMBL/GenBank/DDBJ databases">
        <title>Draft genome sequence of Bacillus oleronius.</title>
        <authorList>
            <person name="Allam M."/>
        </authorList>
    </citation>
    <scope>NUCLEOTIDE SEQUENCE [LARGE SCALE GENOMIC DNA]</scope>
    <source>
        <strain evidence="2 3">DSM 9356</strain>
    </source>
</reference>
<keyword evidence="3" id="KW-1185">Reference proteome</keyword>
<gene>
    <name evidence="2" type="ORF">BWZ43_10800</name>
</gene>
<dbReference type="RefSeq" id="WP_078110160.1">
    <property type="nucleotide sequence ID" value="NZ_CP065424.1"/>
</dbReference>
<dbReference type="Pfam" id="PF13131">
    <property type="entry name" value="DUF3951"/>
    <property type="match status" value="1"/>
</dbReference>
<dbReference type="InterPro" id="IPR025028">
    <property type="entry name" value="DUF3951"/>
</dbReference>
<evidence type="ECO:0000313" key="3">
    <source>
        <dbReference type="Proteomes" id="UP000189761"/>
    </source>
</evidence>
<proteinExistence type="predicted"/>
<evidence type="ECO:0008006" key="4">
    <source>
        <dbReference type="Google" id="ProtNLM"/>
    </source>
</evidence>
<keyword evidence="1" id="KW-0472">Membrane</keyword>
<accession>A0A8E2I829</accession>
<dbReference type="AlphaFoldDB" id="A0A8E2I829"/>
<comment type="caution">
    <text evidence="2">The sequence shown here is derived from an EMBL/GenBank/DDBJ whole genome shotgun (WGS) entry which is preliminary data.</text>
</comment>
<feature type="transmembrane region" description="Helical" evidence="1">
    <location>
        <begin position="6"/>
        <end position="21"/>
    </location>
</feature>
<protein>
    <recommendedName>
        <fullName evidence="4">DUF3951 domain-containing protein</fullName>
    </recommendedName>
</protein>
<keyword evidence="1" id="KW-1133">Transmembrane helix</keyword>
<evidence type="ECO:0000256" key="1">
    <source>
        <dbReference type="SAM" id="Phobius"/>
    </source>
</evidence>
<name>A0A8E2I829_9BACI</name>